<dbReference type="EC" id="3.1.1.96" evidence="2 6"/>
<dbReference type="RefSeq" id="XP_047761441.1">
    <property type="nucleotide sequence ID" value="XM_047903822.1"/>
</dbReference>
<dbReference type="Gene3D" id="3.50.80.10">
    <property type="entry name" value="D-tyrosyl-tRNA(Tyr) deacylase"/>
    <property type="match status" value="1"/>
</dbReference>
<keyword evidence="6" id="KW-0963">Cytoplasm</keyword>
<dbReference type="GO" id="GO:0000049">
    <property type="term" value="F:tRNA binding"/>
    <property type="evidence" value="ECO:0007669"/>
    <property type="project" value="UniProtKB-KW"/>
</dbReference>
<accession>A0A9Q8LGI6</accession>
<dbReference type="GeneID" id="71984552"/>
<dbReference type="FunFam" id="3.50.80.10:FF:000001">
    <property type="entry name" value="D-aminoacyl-tRNA deacylase"/>
    <property type="match status" value="1"/>
</dbReference>
<evidence type="ECO:0000256" key="3">
    <source>
        <dbReference type="ARBA" id="ARBA00020007"/>
    </source>
</evidence>
<organism evidence="8 9">
    <name type="scientific">Passalora fulva</name>
    <name type="common">Tomato leaf mold</name>
    <name type="synonym">Cladosporium fulvum</name>
    <dbReference type="NCBI Taxonomy" id="5499"/>
    <lineage>
        <taxon>Eukaryota</taxon>
        <taxon>Fungi</taxon>
        <taxon>Dikarya</taxon>
        <taxon>Ascomycota</taxon>
        <taxon>Pezizomycotina</taxon>
        <taxon>Dothideomycetes</taxon>
        <taxon>Dothideomycetidae</taxon>
        <taxon>Mycosphaerellales</taxon>
        <taxon>Mycosphaerellaceae</taxon>
        <taxon>Fulvia</taxon>
    </lineage>
</organism>
<dbReference type="GO" id="GO:0005737">
    <property type="term" value="C:cytoplasm"/>
    <property type="evidence" value="ECO:0007669"/>
    <property type="project" value="UniProtKB-SubCell"/>
</dbReference>
<dbReference type="AlphaFoldDB" id="A0A9Q8LGI6"/>
<comment type="similarity">
    <text evidence="1 6">Belongs to the DTD family.</text>
</comment>
<dbReference type="GO" id="GO:0051500">
    <property type="term" value="F:D-tyrosyl-tRNA(Tyr) deacylase activity"/>
    <property type="evidence" value="ECO:0007669"/>
    <property type="project" value="TreeGrafter"/>
</dbReference>
<dbReference type="Pfam" id="PF02580">
    <property type="entry name" value="Tyr_Deacylase"/>
    <property type="match status" value="1"/>
</dbReference>
<keyword evidence="9" id="KW-1185">Reference proteome</keyword>
<dbReference type="OMA" id="WPDENDK"/>
<comment type="subcellular location">
    <subcellularLocation>
        <location evidence="6">Cytoplasm</location>
    </subcellularLocation>
</comment>
<evidence type="ECO:0000256" key="6">
    <source>
        <dbReference type="RuleBase" id="RU003470"/>
    </source>
</evidence>
<name>A0A9Q8LGI6_PASFU</name>
<proteinExistence type="inferred from homology"/>
<gene>
    <name evidence="8" type="ORF">CLAFUR5_04674</name>
</gene>
<dbReference type="NCBIfam" id="TIGR00256">
    <property type="entry name" value="D-aminoacyl-tRNA deacylase"/>
    <property type="match status" value="1"/>
</dbReference>
<dbReference type="OrthoDB" id="275783at2759"/>
<comment type="catalytic activity">
    <reaction evidence="5">
        <text>a D-aminoacyl-tRNA + H2O = a tRNA + a D-alpha-amino acid + H(+)</text>
        <dbReference type="Rhea" id="RHEA:13953"/>
        <dbReference type="Rhea" id="RHEA-COMP:10123"/>
        <dbReference type="Rhea" id="RHEA-COMP:10124"/>
        <dbReference type="ChEBI" id="CHEBI:15377"/>
        <dbReference type="ChEBI" id="CHEBI:15378"/>
        <dbReference type="ChEBI" id="CHEBI:59871"/>
        <dbReference type="ChEBI" id="CHEBI:78442"/>
        <dbReference type="ChEBI" id="CHEBI:79333"/>
        <dbReference type="EC" id="3.1.1.96"/>
    </reaction>
</comment>
<reference evidence="8" key="1">
    <citation type="submission" date="2021-12" db="EMBL/GenBank/DDBJ databases">
        <authorList>
            <person name="Zaccaron A."/>
            <person name="Stergiopoulos I."/>
        </authorList>
    </citation>
    <scope>NUCLEOTIDE SEQUENCE</scope>
    <source>
        <strain evidence="8">Race5_Kim</strain>
    </source>
</reference>
<dbReference type="PANTHER" id="PTHR10472">
    <property type="entry name" value="D-TYROSYL-TRNA TYR DEACYLASE"/>
    <property type="match status" value="1"/>
</dbReference>
<evidence type="ECO:0000313" key="8">
    <source>
        <dbReference type="EMBL" id="UJO17075.1"/>
    </source>
</evidence>
<dbReference type="InterPro" id="IPR003732">
    <property type="entry name" value="Daa-tRNA_deacyls_DTD"/>
</dbReference>
<evidence type="ECO:0000256" key="1">
    <source>
        <dbReference type="ARBA" id="ARBA00009673"/>
    </source>
</evidence>
<dbReference type="Proteomes" id="UP000756132">
    <property type="component" value="Chromosome 4"/>
</dbReference>
<evidence type="ECO:0000313" key="9">
    <source>
        <dbReference type="Proteomes" id="UP000756132"/>
    </source>
</evidence>
<dbReference type="InterPro" id="IPR023509">
    <property type="entry name" value="DTD-like_sf"/>
</dbReference>
<protein>
    <recommendedName>
        <fullName evidence="3 6">D-aminoacyl-tRNA deacylase</fullName>
        <ecNumber evidence="2 6">3.1.1.96</ecNumber>
    </recommendedName>
</protein>
<feature type="region of interest" description="Disordered" evidence="7">
    <location>
        <begin position="175"/>
        <end position="213"/>
    </location>
</feature>
<keyword evidence="6" id="KW-0378">Hydrolase</keyword>
<evidence type="ECO:0000256" key="2">
    <source>
        <dbReference type="ARBA" id="ARBA00013056"/>
    </source>
</evidence>
<dbReference type="EMBL" id="CP090166">
    <property type="protein sequence ID" value="UJO17075.1"/>
    <property type="molecule type" value="Genomic_DNA"/>
</dbReference>
<dbReference type="HAMAP" id="MF_00518">
    <property type="entry name" value="Deacylase_Dtd"/>
    <property type="match status" value="1"/>
</dbReference>
<keyword evidence="6" id="KW-0820">tRNA-binding</keyword>
<sequence length="213" mass="23414">MKAVIQRVKSASVTVDGQLVSTIGKGLLVFAAIGKDDTAKEAESMASKVLKVKFWDGDDGKKWKQNVQDIDGDVLCVSQFTLLASTKKGNKPDFHKAAPPALGKELYDTFFNQVRKLYREDRVKDGVFQAMMDVGLVNDGPVGDSDPQGDDPAAFPLPPIALDYRSEDEVVTIEMETNPPEMRNPTNMEPLKEGHTTKTNVQKTFELPASLLE</sequence>
<keyword evidence="6" id="KW-0694">RNA-binding</keyword>
<evidence type="ECO:0000256" key="7">
    <source>
        <dbReference type="SAM" id="MobiDB-lite"/>
    </source>
</evidence>
<reference evidence="8" key="2">
    <citation type="journal article" date="2022" name="Microb. Genom.">
        <title>A chromosome-scale genome assembly of the tomato pathogen Cladosporium fulvum reveals a compartmentalized genome architecture and the presence of a dispensable chromosome.</title>
        <authorList>
            <person name="Zaccaron A.Z."/>
            <person name="Chen L.H."/>
            <person name="Samaras A."/>
            <person name="Stergiopoulos I."/>
        </authorList>
    </citation>
    <scope>NUCLEOTIDE SEQUENCE</scope>
    <source>
        <strain evidence="8">Race5_Kim</strain>
    </source>
</reference>
<dbReference type="PANTHER" id="PTHR10472:SF5">
    <property type="entry name" value="D-AMINOACYL-TRNA DEACYLASE 1"/>
    <property type="match status" value="1"/>
</dbReference>
<comment type="catalytic activity">
    <reaction evidence="4">
        <text>glycyl-tRNA(Ala) + H2O = tRNA(Ala) + glycine + H(+)</text>
        <dbReference type="Rhea" id="RHEA:53744"/>
        <dbReference type="Rhea" id="RHEA-COMP:9657"/>
        <dbReference type="Rhea" id="RHEA-COMP:13640"/>
        <dbReference type="ChEBI" id="CHEBI:15377"/>
        <dbReference type="ChEBI" id="CHEBI:15378"/>
        <dbReference type="ChEBI" id="CHEBI:57305"/>
        <dbReference type="ChEBI" id="CHEBI:78442"/>
        <dbReference type="ChEBI" id="CHEBI:78522"/>
        <dbReference type="EC" id="3.1.1.96"/>
    </reaction>
</comment>
<evidence type="ECO:0000256" key="5">
    <source>
        <dbReference type="ARBA" id="ARBA00048018"/>
    </source>
</evidence>
<evidence type="ECO:0000256" key="4">
    <source>
        <dbReference type="ARBA" id="ARBA00047676"/>
    </source>
</evidence>
<dbReference type="KEGG" id="ffu:CLAFUR5_04674"/>
<dbReference type="SUPFAM" id="SSF69500">
    <property type="entry name" value="DTD-like"/>
    <property type="match status" value="1"/>
</dbReference>